<dbReference type="Pfam" id="PF00564">
    <property type="entry name" value="PB1"/>
    <property type="match status" value="1"/>
</dbReference>
<comment type="caution">
    <text evidence="3">The sequence shown here is derived from an EMBL/GenBank/DDBJ whole genome shotgun (WGS) entry which is preliminary data.</text>
</comment>
<dbReference type="PROSITE" id="PS51745">
    <property type="entry name" value="PB1"/>
    <property type="match status" value="1"/>
</dbReference>
<accession>A0A5J4REN3</accession>
<organism evidence="3 4">
    <name type="scientific">Streblomastix strix</name>
    <dbReference type="NCBI Taxonomy" id="222440"/>
    <lineage>
        <taxon>Eukaryota</taxon>
        <taxon>Metamonada</taxon>
        <taxon>Preaxostyla</taxon>
        <taxon>Oxymonadida</taxon>
        <taxon>Streblomastigidae</taxon>
        <taxon>Streblomastix</taxon>
    </lineage>
</organism>
<feature type="non-terminal residue" evidence="3">
    <location>
        <position position="152"/>
    </location>
</feature>
<dbReference type="Proteomes" id="UP000324800">
    <property type="component" value="Unassembled WGS sequence"/>
</dbReference>
<evidence type="ECO:0000313" key="3">
    <source>
        <dbReference type="EMBL" id="KAA6331785.1"/>
    </source>
</evidence>
<gene>
    <name evidence="3" type="ORF">EZS28_053350</name>
</gene>
<evidence type="ECO:0000313" key="4">
    <source>
        <dbReference type="Proteomes" id="UP000324800"/>
    </source>
</evidence>
<dbReference type="SMART" id="SM00666">
    <property type="entry name" value="PB1"/>
    <property type="match status" value="1"/>
</dbReference>
<feature type="domain" description="PB1" evidence="2">
    <location>
        <begin position="3"/>
        <end position="86"/>
    </location>
</feature>
<feature type="coiled-coil region" evidence="1">
    <location>
        <begin position="119"/>
        <end position="152"/>
    </location>
</feature>
<name>A0A5J4REN3_9EUKA</name>
<protein>
    <recommendedName>
        <fullName evidence="2">PB1 domain-containing protein</fullName>
    </recommendedName>
</protein>
<dbReference type="Gene3D" id="3.10.20.90">
    <property type="entry name" value="Phosphatidylinositol 3-kinase Catalytic Subunit, Chain A, domain 1"/>
    <property type="match status" value="1"/>
</dbReference>
<dbReference type="EMBL" id="SNRW01042554">
    <property type="protein sequence ID" value="KAA6331785.1"/>
    <property type="molecule type" value="Genomic_DNA"/>
</dbReference>
<dbReference type="InterPro" id="IPR000270">
    <property type="entry name" value="PB1_dom"/>
</dbReference>
<dbReference type="InterPro" id="IPR053793">
    <property type="entry name" value="PB1-like"/>
</dbReference>
<evidence type="ECO:0000259" key="2">
    <source>
        <dbReference type="PROSITE" id="PS51745"/>
    </source>
</evidence>
<keyword evidence="1" id="KW-0175">Coiled coil</keyword>
<evidence type="ECO:0000256" key="1">
    <source>
        <dbReference type="SAM" id="Coils"/>
    </source>
</evidence>
<dbReference type="SUPFAM" id="SSF54277">
    <property type="entry name" value="CAD &amp; PB1 domains"/>
    <property type="match status" value="1"/>
</dbReference>
<dbReference type="AlphaFoldDB" id="A0A5J4REN3"/>
<proteinExistence type="predicted"/>
<sequence>MDTRVVKTTDEVTTTKRRILVAGDTKLAGLVAAIRTAHGLAAEAPCSLSYVDEDGDRIQITTDDDLAAALAQLQAGETFRVFVRSEENIQIGAPPVLTVYSALNMKQVKNDDKRQRKLARKAEKAGRKLENKVVKKEKLEREAEKLKEKQKK</sequence>
<reference evidence="3 4" key="1">
    <citation type="submission" date="2019-03" db="EMBL/GenBank/DDBJ databases">
        <title>Single cell metagenomics reveals metabolic interactions within the superorganism composed of flagellate Streblomastix strix and complex community of Bacteroidetes bacteria on its surface.</title>
        <authorList>
            <person name="Treitli S.C."/>
            <person name="Kolisko M."/>
            <person name="Husnik F."/>
            <person name="Keeling P."/>
            <person name="Hampl V."/>
        </authorList>
    </citation>
    <scope>NUCLEOTIDE SEQUENCE [LARGE SCALE GENOMIC DNA]</scope>
    <source>
        <strain evidence="3">ST1C</strain>
    </source>
</reference>